<dbReference type="AlphaFoldDB" id="A0A067NVQ1"/>
<protein>
    <submittedName>
        <fullName evidence="1">Uncharacterized protein</fullName>
    </submittedName>
</protein>
<accession>A0A067NVQ1</accession>
<name>A0A067NVQ1_PLEO1</name>
<evidence type="ECO:0000313" key="1">
    <source>
        <dbReference type="EMBL" id="KDQ32153.1"/>
    </source>
</evidence>
<dbReference type="InParanoid" id="A0A067NVQ1"/>
<gene>
    <name evidence="1" type="ORF">PLEOSDRAFT_1100666</name>
</gene>
<evidence type="ECO:0000313" key="2">
    <source>
        <dbReference type="Proteomes" id="UP000027073"/>
    </source>
</evidence>
<sequence length="121" mass="13637">MPKCPPLDRNTICDAFPGNNEPFHRSPDQEINDIALPQLEKLTLRHCSFKITYLPLGFTAALAEFLKDRITRGCSLDTLEITECDVTEDHIPTLEALTRAKMGRYHIQDGVRRVRGVADDG</sequence>
<dbReference type="VEuPathDB" id="FungiDB:PLEOSDRAFT_1100666"/>
<dbReference type="EMBL" id="KL198005">
    <property type="protein sequence ID" value="KDQ32153.1"/>
    <property type="molecule type" value="Genomic_DNA"/>
</dbReference>
<organism evidence="1 2">
    <name type="scientific">Pleurotus ostreatus (strain PC15)</name>
    <name type="common">Oyster mushroom</name>
    <dbReference type="NCBI Taxonomy" id="1137138"/>
    <lineage>
        <taxon>Eukaryota</taxon>
        <taxon>Fungi</taxon>
        <taxon>Dikarya</taxon>
        <taxon>Basidiomycota</taxon>
        <taxon>Agaricomycotina</taxon>
        <taxon>Agaricomycetes</taxon>
        <taxon>Agaricomycetidae</taxon>
        <taxon>Agaricales</taxon>
        <taxon>Pleurotineae</taxon>
        <taxon>Pleurotaceae</taxon>
        <taxon>Pleurotus</taxon>
    </lineage>
</organism>
<dbReference type="HOGENOM" id="CLU_2039008_0_0_1"/>
<dbReference type="Proteomes" id="UP000027073">
    <property type="component" value="Unassembled WGS sequence"/>
</dbReference>
<proteinExistence type="predicted"/>
<reference evidence="2" key="1">
    <citation type="journal article" date="2014" name="Proc. Natl. Acad. Sci. U.S.A.">
        <title>Extensive sampling of basidiomycete genomes demonstrates inadequacy of the white-rot/brown-rot paradigm for wood decay fungi.</title>
        <authorList>
            <person name="Riley R."/>
            <person name="Salamov A.A."/>
            <person name="Brown D.W."/>
            <person name="Nagy L.G."/>
            <person name="Floudas D."/>
            <person name="Held B.W."/>
            <person name="Levasseur A."/>
            <person name="Lombard V."/>
            <person name="Morin E."/>
            <person name="Otillar R."/>
            <person name="Lindquist E.A."/>
            <person name="Sun H."/>
            <person name="LaButti K.M."/>
            <person name="Schmutz J."/>
            <person name="Jabbour D."/>
            <person name="Luo H."/>
            <person name="Baker S.E."/>
            <person name="Pisabarro A.G."/>
            <person name="Walton J.D."/>
            <person name="Blanchette R.A."/>
            <person name="Henrissat B."/>
            <person name="Martin F."/>
            <person name="Cullen D."/>
            <person name="Hibbett D.S."/>
            <person name="Grigoriev I.V."/>
        </authorList>
    </citation>
    <scope>NUCLEOTIDE SEQUENCE [LARGE SCALE GENOMIC DNA]</scope>
    <source>
        <strain evidence="2">PC15</strain>
    </source>
</reference>